<reference evidence="3" key="1">
    <citation type="submission" date="2022-11" db="UniProtKB">
        <authorList>
            <consortium name="WormBaseParasite"/>
        </authorList>
    </citation>
    <scope>IDENTIFICATION</scope>
</reference>
<name>A0A915IJR8_ROMCU</name>
<evidence type="ECO:0000313" key="3">
    <source>
        <dbReference type="WBParaSite" id="nRc.2.0.1.t14109-RA"/>
    </source>
</evidence>
<protein>
    <submittedName>
        <fullName evidence="3">Uncharacterized protein</fullName>
    </submittedName>
</protein>
<dbReference type="WBParaSite" id="nRc.2.0.1.t14109-RA">
    <property type="protein sequence ID" value="nRc.2.0.1.t14109-RA"/>
    <property type="gene ID" value="nRc.2.0.1.g14109"/>
</dbReference>
<proteinExistence type="predicted"/>
<dbReference type="AlphaFoldDB" id="A0A915IJR8"/>
<feature type="signal peptide" evidence="1">
    <location>
        <begin position="1"/>
        <end position="15"/>
    </location>
</feature>
<keyword evidence="1" id="KW-0732">Signal</keyword>
<evidence type="ECO:0000256" key="1">
    <source>
        <dbReference type="SAM" id="SignalP"/>
    </source>
</evidence>
<sequence>MIVFPLVFFLFGVESLDLQNLGALPAGPTENVDTGGAVGGNTETASKGASIVTDGSEIARIRTFGVRRTSPLNLDDDAETADKIETLASSMIDQMQDFQTGGQKHQLYKVSRAYTYSIGGDKYYEMYFVVGEKSCSTWRPPITVWDILPVRSDASISRRVKRLDLNDNFSTKYSGCYVKSNGSFAAARSINNADRNFTVITRTFNVRTFYKSSSREASERGFSLPDPSFVVDRGP</sequence>
<evidence type="ECO:0000313" key="2">
    <source>
        <dbReference type="Proteomes" id="UP000887565"/>
    </source>
</evidence>
<keyword evidence="2" id="KW-1185">Reference proteome</keyword>
<accession>A0A915IJR8</accession>
<feature type="chain" id="PRO_5037595867" evidence="1">
    <location>
        <begin position="16"/>
        <end position="235"/>
    </location>
</feature>
<organism evidence="2 3">
    <name type="scientific">Romanomermis culicivorax</name>
    <name type="common">Nematode worm</name>
    <dbReference type="NCBI Taxonomy" id="13658"/>
    <lineage>
        <taxon>Eukaryota</taxon>
        <taxon>Metazoa</taxon>
        <taxon>Ecdysozoa</taxon>
        <taxon>Nematoda</taxon>
        <taxon>Enoplea</taxon>
        <taxon>Dorylaimia</taxon>
        <taxon>Mermithida</taxon>
        <taxon>Mermithoidea</taxon>
        <taxon>Mermithidae</taxon>
        <taxon>Romanomermis</taxon>
    </lineage>
</organism>
<dbReference type="Proteomes" id="UP000887565">
    <property type="component" value="Unplaced"/>
</dbReference>